<gene>
    <name evidence="2" type="ORF">GMD59_16590</name>
</gene>
<evidence type="ECO:0000259" key="1">
    <source>
        <dbReference type="Pfam" id="PF02229"/>
    </source>
</evidence>
<dbReference type="GO" id="GO:0006355">
    <property type="term" value="P:regulation of DNA-templated transcription"/>
    <property type="evidence" value="ECO:0007669"/>
    <property type="project" value="InterPro"/>
</dbReference>
<evidence type="ECO:0000313" key="3">
    <source>
        <dbReference type="Proteomes" id="UP000472755"/>
    </source>
</evidence>
<dbReference type="Proteomes" id="UP000472755">
    <property type="component" value="Unassembled WGS sequence"/>
</dbReference>
<accession>A0A6L6LW05</accession>
<organism evidence="2 3">
    <name type="scientific">Ruthenibacterium lactatiformans</name>
    <dbReference type="NCBI Taxonomy" id="1550024"/>
    <lineage>
        <taxon>Bacteria</taxon>
        <taxon>Bacillati</taxon>
        <taxon>Bacillota</taxon>
        <taxon>Clostridia</taxon>
        <taxon>Eubacteriales</taxon>
        <taxon>Oscillospiraceae</taxon>
        <taxon>Ruthenibacterium</taxon>
    </lineage>
</organism>
<dbReference type="InterPro" id="IPR003173">
    <property type="entry name" value="PC4_C"/>
</dbReference>
<evidence type="ECO:0000313" key="2">
    <source>
        <dbReference type="EMBL" id="MTS28887.1"/>
    </source>
</evidence>
<comment type="caution">
    <text evidence="2">The sequence shown here is derived from an EMBL/GenBank/DDBJ whole genome shotgun (WGS) entry which is preliminary data.</text>
</comment>
<dbReference type="AlphaFoldDB" id="A0A6L6LW05"/>
<feature type="domain" description="Transcriptional coactivator p15 (PC4) C-terminal" evidence="1">
    <location>
        <begin position="22"/>
        <end position="67"/>
    </location>
</feature>
<dbReference type="RefSeq" id="WP_155202371.1">
    <property type="nucleotide sequence ID" value="NZ_WMZN01000042.1"/>
</dbReference>
<name>A0A6L6LW05_9FIRM</name>
<dbReference type="Pfam" id="PF02229">
    <property type="entry name" value="PC4"/>
    <property type="match status" value="1"/>
</dbReference>
<proteinExistence type="predicted"/>
<dbReference type="EMBL" id="WMZU01000040">
    <property type="protein sequence ID" value="MTS28887.1"/>
    <property type="molecule type" value="Genomic_DNA"/>
</dbReference>
<reference evidence="2 3" key="1">
    <citation type="journal article" date="2019" name="Nat. Med.">
        <title>A library of human gut bacterial isolates paired with longitudinal multiomics data enables mechanistic microbiome research.</title>
        <authorList>
            <person name="Poyet M."/>
            <person name="Groussin M."/>
            <person name="Gibbons S.M."/>
            <person name="Avila-Pacheco J."/>
            <person name="Jiang X."/>
            <person name="Kearney S.M."/>
            <person name="Perrotta A.R."/>
            <person name="Berdy B."/>
            <person name="Zhao S."/>
            <person name="Lieberman T.D."/>
            <person name="Swanson P.K."/>
            <person name="Smith M."/>
            <person name="Roesemann S."/>
            <person name="Alexander J.E."/>
            <person name="Rich S.A."/>
            <person name="Livny J."/>
            <person name="Vlamakis H."/>
            <person name="Clish C."/>
            <person name="Bullock K."/>
            <person name="Deik A."/>
            <person name="Scott J."/>
            <person name="Pierce K.A."/>
            <person name="Xavier R.J."/>
            <person name="Alm E.J."/>
        </authorList>
    </citation>
    <scope>NUCLEOTIDE SEQUENCE [LARGE SCALE GENOMIC DNA]</scope>
    <source>
        <strain evidence="2 3">BIOML-A4</strain>
    </source>
</reference>
<protein>
    <recommendedName>
        <fullName evidence="1">Transcriptional coactivator p15 (PC4) C-terminal domain-containing protein</fullName>
    </recommendedName>
</protein>
<dbReference type="GO" id="GO:0003677">
    <property type="term" value="F:DNA binding"/>
    <property type="evidence" value="ECO:0007669"/>
    <property type="project" value="InterPro"/>
</dbReference>
<dbReference type="Gene3D" id="2.30.31.70">
    <property type="match status" value="1"/>
</dbReference>
<sequence>MANEIKCTVTKKIAVLSKKDNGYSKQINLVSWNDREAKLDIREWSPADRGFKGITLTEEEGRTLLEALKAYYGEVDHELPL</sequence>